<name>A0AAE0JVX6_9PEZI</name>
<keyword evidence="6 9" id="KW-0648">Protein biosynthesis</keyword>
<comment type="similarity">
    <text evidence="1 9">Belongs to the class-I aminoacyl-tRNA synthetase family.</text>
</comment>
<evidence type="ECO:0000256" key="8">
    <source>
        <dbReference type="ARBA" id="ARBA00049339"/>
    </source>
</evidence>
<dbReference type="SUPFAM" id="SSF55190">
    <property type="entry name" value="Arginyl-tRNA synthetase (ArgRS), N-terminal 'additional' domain"/>
    <property type="match status" value="1"/>
</dbReference>
<dbReference type="SUPFAM" id="SSF47323">
    <property type="entry name" value="Anticodon-binding domain of a subclass of class I aminoacyl-tRNA synthetases"/>
    <property type="match status" value="1"/>
</dbReference>
<evidence type="ECO:0000256" key="5">
    <source>
        <dbReference type="ARBA" id="ARBA00022840"/>
    </source>
</evidence>
<feature type="domain" description="DALR anticodon binding" evidence="10">
    <location>
        <begin position="415"/>
        <end position="500"/>
    </location>
</feature>
<dbReference type="PANTHER" id="PTHR11956:SF11">
    <property type="entry name" value="ARGININE--TRNA LIGASE, MITOCHONDRIAL-RELATED"/>
    <property type="match status" value="1"/>
</dbReference>
<dbReference type="InterPro" id="IPR009080">
    <property type="entry name" value="tRNAsynth_Ia_anticodon-bd"/>
</dbReference>
<comment type="catalytic activity">
    <reaction evidence="8">
        <text>tRNA(Arg) + L-arginine + ATP = L-arginyl-tRNA(Arg) + AMP + diphosphate</text>
        <dbReference type="Rhea" id="RHEA:20301"/>
        <dbReference type="Rhea" id="RHEA-COMP:9658"/>
        <dbReference type="Rhea" id="RHEA-COMP:9673"/>
        <dbReference type="ChEBI" id="CHEBI:30616"/>
        <dbReference type="ChEBI" id="CHEBI:32682"/>
        <dbReference type="ChEBI" id="CHEBI:33019"/>
        <dbReference type="ChEBI" id="CHEBI:78442"/>
        <dbReference type="ChEBI" id="CHEBI:78513"/>
        <dbReference type="ChEBI" id="CHEBI:456215"/>
        <dbReference type="EC" id="6.1.1.19"/>
    </reaction>
</comment>
<dbReference type="SUPFAM" id="SSF52374">
    <property type="entry name" value="Nucleotidylyl transferase"/>
    <property type="match status" value="1"/>
</dbReference>
<dbReference type="Pfam" id="PF05746">
    <property type="entry name" value="DALR_1"/>
    <property type="match status" value="1"/>
</dbReference>
<proteinExistence type="inferred from homology"/>
<dbReference type="InterPro" id="IPR035684">
    <property type="entry name" value="ArgRS_core"/>
</dbReference>
<evidence type="ECO:0000256" key="3">
    <source>
        <dbReference type="ARBA" id="ARBA00022598"/>
    </source>
</evidence>
<dbReference type="EC" id="6.1.1.19" evidence="2"/>
<keyword evidence="3 9" id="KW-0436">Ligase</keyword>
<dbReference type="InterPro" id="IPR001278">
    <property type="entry name" value="Arg-tRNA-ligase"/>
</dbReference>
<reference evidence="11" key="1">
    <citation type="journal article" date="2023" name="Mol. Phylogenet. Evol.">
        <title>Genome-scale phylogeny and comparative genomics of the fungal order Sordariales.</title>
        <authorList>
            <person name="Hensen N."/>
            <person name="Bonometti L."/>
            <person name="Westerberg I."/>
            <person name="Brannstrom I.O."/>
            <person name="Guillou S."/>
            <person name="Cros-Aarteil S."/>
            <person name="Calhoun S."/>
            <person name="Haridas S."/>
            <person name="Kuo A."/>
            <person name="Mondo S."/>
            <person name="Pangilinan J."/>
            <person name="Riley R."/>
            <person name="LaButti K."/>
            <person name="Andreopoulos B."/>
            <person name="Lipzen A."/>
            <person name="Chen C."/>
            <person name="Yan M."/>
            <person name="Daum C."/>
            <person name="Ng V."/>
            <person name="Clum A."/>
            <person name="Steindorff A."/>
            <person name="Ohm R.A."/>
            <person name="Martin F."/>
            <person name="Silar P."/>
            <person name="Natvig D.O."/>
            <person name="Lalanne C."/>
            <person name="Gautier V."/>
            <person name="Ament-Velasquez S.L."/>
            <person name="Kruys A."/>
            <person name="Hutchinson M.I."/>
            <person name="Powell A.J."/>
            <person name="Barry K."/>
            <person name="Miller A.N."/>
            <person name="Grigoriev I.V."/>
            <person name="Debuchy R."/>
            <person name="Gladieux P."/>
            <person name="Hiltunen Thoren M."/>
            <person name="Johannesson H."/>
        </authorList>
    </citation>
    <scope>NUCLEOTIDE SEQUENCE</scope>
    <source>
        <strain evidence="11">CBS 958.72</strain>
    </source>
</reference>
<dbReference type="GO" id="GO:0005739">
    <property type="term" value="C:mitochondrion"/>
    <property type="evidence" value="ECO:0007669"/>
    <property type="project" value="TreeGrafter"/>
</dbReference>
<evidence type="ECO:0000313" key="11">
    <source>
        <dbReference type="EMBL" id="KAK3365032.1"/>
    </source>
</evidence>
<evidence type="ECO:0000256" key="9">
    <source>
        <dbReference type="RuleBase" id="RU363038"/>
    </source>
</evidence>
<dbReference type="Gene3D" id="3.40.50.620">
    <property type="entry name" value="HUPs"/>
    <property type="match status" value="1"/>
</dbReference>
<comment type="caution">
    <text evidence="11">The sequence shown here is derived from an EMBL/GenBank/DDBJ whole genome shotgun (WGS) entry which is preliminary data.</text>
</comment>
<dbReference type="Proteomes" id="UP001287356">
    <property type="component" value="Unassembled WGS sequence"/>
</dbReference>
<accession>A0AAE0JVX6</accession>
<dbReference type="Pfam" id="PF00750">
    <property type="entry name" value="tRNA-synt_1d"/>
    <property type="match status" value="1"/>
</dbReference>
<dbReference type="PRINTS" id="PR01038">
    <property type="entry name" value="TRNASYNTHARG"/>
</dbReference>
<dbReference type="AlphaFoldDB" id="A0AAE0JVX6"/>
<keyword evidence="12" id="KW-1185">Reference proteome</keyword>
<keyword evidence="7 9" id="KW-0030">Aminoacyl-tRNA synthetase</keyword>
<keyword evidence="5 9" id="KW-0067">ATP-binding</keyword>
<evidence type="ECO:0000259" key="10">
    <source>
        <dbReference type="SMART" id="SM00836"/>
    </source>
</evidence>
<dbReference type="GO" id="GO:0005524">
    <property type="term" value="F:ATP binding"/>
    <property type="evidence" value="ECO:0007669"/>
    <property type="project" value="UniProtKB-KW"/>
</dbReference>
<evidence type="ECO:0000256" key="4">
    <source>
        <dbReference type="ARBA" id="ARBA00022741"/>
    </source>
</evidence>
<evidence type="ECO:0000256" key="1">
    <source>
        <dbReference type="ARBA" id="ARBA00005594"/>
    </source>
</evidence>
<dbReference type="InterPro" id="IPR036695">
    <property type="entry name" value="Arg-tRNA-synth_N_sf"/>
</dbReference>
<dbReference type="EMBL" id="JAULSN010000009">
    <property type="protein sequence ID" value="KAK3365032.1"/>
    <property type="molecule type" value="Genomic_DNA"/>
</dbReference>
<dbReference type="InterPro" id="IPR014729">
    <property type="entry name" value="Rossmann-like_a/b/a_fold"/>
</dbReference>
<evidence type="ECO:0000313" key="12">
    <source>
        <dbReference type="Proteomes" id="UP001287356"/>
    </source>
</evidence>
<evidence type="ECO:0000256" key="2">
    <source>
        <dbReference type="ARBA" id="ARBA00012837"/>
    </source>
</evidence>
<keyword evidence="4 9" id="KW-0547">Nucleotide-binding</keyword>
<protein>
    <recommendedName>
        <fullName evidence="2">arginine--tRNA ligase</fullName>
        <ecNumber evidence="2">6.1.1.19</ecNumber>
    </recommendedName>
</protein>
<gene>
    <name evidence="11" type="ORF">B0T24DRAFT_652210</name>
</gene>
<sequence length="517" mass="58408">MALRAKFPACYPDSNPLDEYRAHIAQLLSQISGIDQHVIYPVLHRANVLENGDLVLPVPALRVKPKEEALLAEQWASERGQKDPKDPSQGKKRMVVEFSSPKIANPFHASHLRSTIVGGFLSNLYEAMGWDVYGLLALGYERYGDQNALAVDPIGHLFSLYVKINAELVAEAEEIKRLGSAGQDVSKLRQEGLDEQGRRYFRVICDQDNEAIGLWERFRALTVERYETLYERLNIRFDEYLGESKVKPESMKVAEDEMAASGLTEVSDDAVMLDFKKHLLGKEGKRLLENGPDSQARRHEPMIYVVASDQDLHMRRLFKIIDLTGHKELRAKVSYISFGLVLGMSTRRGTVKFLDDILCEVGGKMHSIMQRNEVKYSMVEDPEKTADDMSGKRASSYRFDMDTTASFEGDTAEELVPMSEIASADLSLLKETRAVNISEPCTVLSYLFRLTHALRSSYDVLRVISSEMKLMKARLALYHATRIVLRTEMKIIGLSPVERTTIGCDIEAQIYTREDDG</sequence>
<organism evidence="11 12">
    <name type="scientific">Lasiosphaeria ovina</name>
    <dbReference type="NCBI Taxonomy" id="92902"/>
    <lineage>
        <taxon>Eukaryota</taxon>
        <taxon>Fungi</taxon>
        <taxon>Dikarya</taxon>
        <taxon>Ascomycota</taxon>
        <taxon>Pezizomycotina</taxon>
        <taxon>Sordariomycetes</taxon>
        <taxon>Sordariomycetidae</taxon>
        <taxon>Sordariales</taxon>
        <taxon>Lasiosphaeriaceae</taxon>
        <taxon>Lasiosphaeria</taxon>
    </lineage>
</organism>
<evidence type="ECO:0000256" key="6">
    <source>
        <dbReference type="ARBA" id="ARBA00022917"/>
    </source>
</evidence>
<dbReference type="SMART" id="SM00836">
    <property type="entry name" value="DALR_1"/>
    <property type="match status" value="1"/>
</dbReference>
<dbReference type="InterPro" id="IPR008909">
    <property type="entry name" value="DALR_anticod-bd"/>
</dbReference>
<dbReference type="GO" id="GO:0006420">
    <property type="term" value="P:arginyl-tRNA aminoacylation"/>
    <property type="evidence" value="ECO:0007669"/>
    <property type="project" value="InterPro"/>
</dbReference>
<evidence type="ECO:0000256" key="7">
    <source>
        <dbReference type="ARBA" id="ARBA00023146"/>
    </source>
</evidence>
<dbReference type="GO" id="GO:0032543">
    <property type="term" value="P:mitochondrial translation"/>
    <property type="evidence" value="ECO:0007669"/>
    <property type="project" value="TreeGrafter"/>
</dbReference>
<reference evidence="11" key="2">
    <citation type="submission" date="2023-06" db="EMBL/GenBank/DDBJ databases">
        <authorList>
            <consortium name="Lawrence Berkeley National Laboratory"/>
            <person name="Haridas S."/>
            <person name="Hensen N."/>
            <person name="Bonometti L."/>
            <person name="Westerberg I."/>
            <person name="Brannstrom I.O."/>
            <person name="Guillou S."/>
            <person name="Cros-Aarteil S."/>
            <person name="Calhoun S."/>
            <person name="Kuo A."/>
            <person name="Mondo S."/>
            <person name="Pangilinan J."/>
            <person name="Riley R."/>
            <person name="Labutti K."/>
            <person name="Andreopoulos B."/>
            <person name="Lipzen A."/>
            <person name="Chen C."/>
            <person name="Yanf M."/>
            <person name="Daum C."/>
            <person name="Ng V."/>
            <person name="Clum A."/>
            <person name="Steindorff A."/>
            <person name="Ohm R."/>
            <person name="Martin F."/>
            <person name="Silar P."/>
            <person name="Natvig D."/>
            <person name="Lalanne C."/>
            <person name="Gautier V."/>
            <person name="Ament-Velasquez S.L."/>
            <person name="Kruys A."/>
            <person name="Hutchinson M.I."/>
            <person name="Powell A.J."/>
            <person name="Barry K."/>
            <person name="Miller A.N."/>
            <person name="Grigoriev I.V."/>
            <person name="Debuchy R."/>
            <person name="Gladieux P."/>
            <person name="Thoren M.H."/>
            <person name="Johannesson H."/>
        </authorList>
    </citation>
    <scope>NUCLEOTIDE SEQUENCE</scope>
    <source>
        <strain evidence="11">CBS 958.72</strain>
    </source>
</reference>
<dbReference type="GO" id="GO:0004814">
    <property type="term" value="F:arginine-tRNA ligase activity"/>
    <property type="evidence" value="ECO:0007669"/>
    <property type="project" value="UniProtKB-EC"/>
</dbReference>
<dbReference type="PANTHER" id="PTHR11956">
    <property type="entry name" value="ARGINYL-TRNA SYNTHETASE"/>
    <property type="match status" value="1"/>
</dbReference>